<dbReference type="AlphaFoldDB" id="A0A2J4Y5A1"/>
<organism evidence="2 3">
    <name type="scientific">Klebsiella michiganensis</name>
    <dbReference type="NCBI Taxonomy" id="1134687"/>
    <lineage>
        <taxon>Bacteria</taxon>
        <taxon>Pseudomonadati</taxon>
        <taxon>Pseudomonadota</taxon>
        <taxon>Gammaproteobacteria</taxon>
        <taxon>Enterobacterales</taxon>
        <taxon>Enterobacteriaceae</taxon>
        <taxon>Klebsiella/Raoultella group</taxon>
        <taxon>Klebsiella</taxon>
    </lineage>
</organism>
<accession>A0A2J4Y5A1</accession>
<reference evidence="2 3" key="2">
    <citation type="submission" date="2018-01" db="EMBL/GenBank/DDBJ databases">
        <title>Genomic study of Klebsiella pneumoniae.</title>
        <authorList>
            <person name="Yang Y."/>
            <person name="Bicalho R."/>
        </authorList>
    </citation>
    <scope>NUCLEOTIDE SEQUENCE [LARGE SCALE GENOMIC DNA]</scope>
    <source>
        <strain evidence="2 3">A2</strain>
    </source>
</reference>
<comment type="caution">
    <text evidence="2">The sequence shown here is derived from an EMBL/GenBank/DDBJ whole genome shotgun (WGS) entry which is preliminary data.</text>
</comment>
<dbReference type="EMBL" id="PIET01001973">
    <property type="protein sequence ID" value="PLM45822.1"/>
    <property type="molecule type" value="Genomic_DNA"/>
</dbReference>
<gene>
    <name evidence="2" type="ORF">CWM85_36035</name>
</gene>
<reference evidence="2 3" key="1">
    <citation type="submission" date="2017-11" db="EMBL/GenBank/DDBJ databases">
        <authorList>
            <person name="Han C.G."/>
        </authorList>
    </citation>
    <scope>NUCLEOTIDE SEQUENCE [LARGE SCALE GENOMIC DNA]</scope>
    <source>
        <strain evidence="2 3">A2</strain>
    </source>
</reference>
<dbReference type="Proteomes" id="UP000234661">
    <property type="component" value="Unassembled WGS sequence"/>
</dbReference>
<protein>
    <submittedName>
        <fullName evidence="2">Uncharacterized protein</fullName>
    </submittedName>
</protein>
<feature type="transmembrane region" description="Helical" evidence="1">
    <location>
        <begin position="128"/>
        <end position="147"/>
    </location>
</feature>
<keyword evidence="1" id="KW-0472">Membrane</keyword>
<proteinExistence type="predicted"/>
<name>A0A2J4Y5A1_9ENTR</name>
<sequence length="148" mass="17179">MVFVTNKRVNNMKTWVNSDDICEDTRNIIKSLSTPEFGEFGDVRESIISLKECIDEEEYDFYVFSDAAFTLLKTLLKIRIKLRKADPGHHSIPALTLAVDDIRKQLKLNERYVHELIQVDSFSSRARVFFWFACSAAAMLLLFAIFYI</sequence>
<evidence type="ECO:0000313" key="3">
    <source>
        <dbReference type="Proteomes" id="UP000234661"/>
    </source>
</evidence>
<keyword evidence="1" id="KW-1133">Transmembrane helix</keyword>
<evidence type="ECO:0000256" key="1">
    <source>
        <dbReference type="SAM" id="Phobius"/>
    </source>
</evidence>
<keyword evidence="1" id="KW-0812">Transmembrane</keyword>
<evidence type="ECO:0000313" key="2">
    <source>
        <dbReference type="EMBL" id="PLM45822.1"/>
    </source>
</evidence>